<dbReference type="InterPro" id="IPR037138">
    <property type="entry name" value="His_deacetylse_dom_sf"/>
</dbReference>
<comment type="similarity">
    <text evidence="2">Belongs to the histone deacetylase family.</text>
</comment>
<dbReference type="PRINTS" id="PR01270">
    <property type="entry name" value="HDASUPER"/>
</dbReference>
<evidence type="ECO:0000256" key="5">
    <source>
        <dbReference type="SAM" id="MobiDB-lite"/>
    </source>
</evidence>
<dbReference type="InterPro" id="IPR023801">
    <property type="entry name" value="His_deacetylse_dom"/>
</dbReference>
<dbReference type="Proteomes" id="UP000630353">
    <property type="component" value="Unassembled WGS sequence"/>
</dbReference>
<dbReference type="CDD" id="cd09994">
    <property type="entry name" value="HDAC_AcuC_like"/>
    <property type="match status" value="1"/>
</dbReference>
<dbReference type="EMBL" id="BMZS01000004">
    <property type="protein sequence ID" value="GHD48447.1"/>
    <property type="molecule type" value="Genomic_DNA"/>
</dbReference>
<evidence type="ECO:0000259" key="6">
    <source>
        <dbReference type="Pfam" id="PF00850"/>
    </source>
</evidence>
<dbReference type="PANTHER" id="PTHR10625">
    <property type="entry name" value="HISTONE DEACETYLASE HDAC1-RELATED"/>
    <property type="match status" value="1"/>
</dbReference>
<feature type="region of interest" description="Disordered" evidence="5">
    <location>
        <begin position="1"/>
        <end position="27"/>
    </location>
</feature>
<name>A0A918XRE3_9PROT</name>
<dbReference type="RefSeq" id="WP_189988857.1">
    <property type="nucleotide sequence ID" value="NZ_BMZS01000004.1"/>
</dbReference>
<proteinExistence type="inferred from homology"/>
<protein>
    <recommendedName>
        <fullName evidence="3">Acetoin utilization protein AcuC</fullName>
    </recommendedName>
</protein>
<dbReference type="GO" id="GO:0040029">
    <property type="term" value="P:epigenetic regulation of gene expression"/>
    <property type="evidence" value="ECO:0007669"/>
    <property type="project" value="TreeGrafter"/>
</dbReference>
<dbReference type="InterPro" id="IPR003085">
    <property type="entry name" value="AcuC"/>
</dbReference>
<dbReference type="PANTHER" id="PTHR10625:SF10">
    <property type="entry name" value="HISTONE DEACETYLASE HDAC1"/>
    <property type="match status" value="1"/>
</dbReference>
<evidence type="ECO:0000313" key="7">
    <source>
        <dbReference type="EMBL" id="GHD48447.1"/>
    </source>
</evidence>
<dbReference type="InterPro" id="IPR000286">
    <property type="entry name" value="HDACs"/>
</dbReference>
<reference evidence="7" key="1">
    <citation type="journal article" date="2014" name="Int. J. Syst. Evol. Microbiol.">
        <title>Complete genome sequence of Corynebacterium casei LMG S-19264T (=DSM 44701T), isolated from a smear-ripened cheese.</title>
        <authorList>
            <consortium name="US DOE Joint Genome Institute (JGI-PGF)"/>
            <person name="Walter F."/>
            <person name="Albersmeier A."/>
            <person name="Kalinowski J."/>
            <person name="Ruckert C."/>
        </authorList>
    </citation>
    <scope>NUCLEOTIDE SEQUENCE</scope>
    <source>
        <strain evidence="7">KCTC 42651</strain>
    </source>
</reference>
<reference evidence="7" key="2">
    <citation type="submission" date="2020-09" db="EMBL/GenBank/DDBJ databases">
        <authorList>
            <person name="Sun Q."/>
            <person name="Kim S."/>
        </authorList>
    </citation>
    <scope>NUCLEOTIDE SEQUENCE</scope>
    <source>
        <strain evidence="7">KCTC 42651</strain>
    </source>
</reference>
<dbReference type="GO" id="GO:0004407">
    <property type="term" value="F:histone deacetylase activity"/>
    <property type="evidence" value="ECO:0007669"/>
    <property type="project" value="TreeGrafter"/>
</dbReference>
<feature type="domain" description="Histone deacetylase" evidence="6">
    <location>
        <begin position="70"/>
        <end position="356"/>
    </location>
</feature>
<gene>
    <name evidence="7" type="primary">acuC1</name>
    <name evidence="7" type="ORF">GCM10017083_19560</name>
</gene>
<dbReference type="AlphaFoldDB" id="A0A918XRE3"/>
<dbReference type="Gene3D" id="3.40.800.20">
    <property type="entry name" value="Histone deacetylase domain"/>
    <property type="match status" value="1"/>
</dbReference>
<evidence type="ECO:0000256" key="1">
    <source>
        <dbReference type="ARBA" id="ARBA00005101"/>
    </source>
</evidence>
<comment type="caution">
    <text evidence="7">The sequence shown here is derived from an EMBL/GenBank/DDBJ whole genome shotgun (WGS) entry which is preliminary data.</text>
</comment>
<sequence>MDASETIIRRPAARRPAPQPVPYRVPPEITARRDPAWTRFDPSVLPPAFPARPIMVGNEIYRHSVYGQRHPLSIQRVTPAIDIARAIGWLDDAHYVESGQADPEQLQRFHDPDYVAAVVEAERTRQVPEAVRERYNIGRNGNPVFAEIFRRPATSSGASILAGSALAHVQRGIIHSLAGGTHHGRRDMAWGFCFFNDPVLGILAMLDHGLERVAYVDLDAHHGDGVQDAFHHDDRVLTISLHEDGRWPKTGALDDRAGGMARNLPVPPGLNDSELALLIARAVVPLVQRFFPDALVIQTGADGLADDPQARLELSNRALWDAVAALIPTAPRVLVVGGGGYNPWSVARAWSGIWATINGINPDVDLGSDAERVLRELTWNHSRGRNPPEHWFTTLADRPNPGPVRDSIHRIIEAVLSP</sequence>
<comment type="pathway">
    <text evidence="1">Ketone degradation; acetoin degradation.</text>
</comment>
<dbReference type="Pfam" id="PF00850">
    <property type="entry name" value="Hist_deacetyl"/>
    <property type="match status" value="1"/>
</dbReference>
<keyword evidence="8" id="KW-1185">Reference proteome</keyword>
<organism evidence="7 8">
    <name type="scientific">Thalassobaculum fulvum</name>
    <dbReference type="NCBI Taxonomy" id="1633335"/>
    <lineage>
        <taxon>Bacteria</taxon>
        <taxon>Pseudomonadati</taxon>
        <taxon>Pseudomonadota</taxon>
        <taxon>Alphaproteobacteria</taxon>
        <taxon>Rhodospirillales</taxon>
        <taxon>Thalassobaculaceae</taxon>
        <taxon>Thalassobaculum</taxon>
    </lineage>
</organism>
<evidence type="ECO:0000256" key="2">
    <source>
        <dbReference type="ARBA" id="ARBA00005947"/>
    </source>
</evidence>
<evidence type="ECO:0000256" key="3">
    <source>
        <dbReference type="ARBA" id="ARBA00020218"/>
    </source>
</evidence>
<evidence type="ECO:0000256" key="4">
    <source>
        <dbReference type="ARBA" id="ARBA00022627"/>
    </source>
</evidence>
<keyword evidence="4" id="KW-0006">Acetoin catabolism</keyword>
<dbReference type="GO" id="GO:0045150">
    <property type="term" value="P:acetoin catabolic process"/>
    <property type="evidence" value="ECO:0007669"/>
    <property type="project" value="UniProtKB-KW"/>
</dbReference>
<dbReference type="SUPFAM" id="SSF52768">
    <property type="entry name" value="Arginase/deacetylase"/>
    <property type="match status" value="1"/>
</dbReference>
<evidence type="ECO:0000313" key="8">
    <source>
        <dbReference type="Proteomes" id="UP000630353"/>
    </source>
</evidence>
<dbReference type="InterPro" id="IPR023696">
    <property type="entry name" value="Ureohydrolase_dom_sf"/>
</dbReference>
<accession>A0A918XRE3</accession>